<name>A0A9W7L683_9STRA</name>
<dbReference type="OrthoDB" id="2107166at2759"/>
<dbReference type="AlphaFoldDB" id="A0A9W7L683"/>
<gene>
    <name evidence="2" type="ORF">TrCOL_g7357</name>
</gene>
<dbReference type="Proteomes" id="UP001165065">
    <property type="component" value="Unassembled WGS sequence"/>
</dbReference>
<proteinExistence type="predicted"/>
<accession>A0A9W7L683</accession>
<evidence type="ECO:0000256" key="1">
    <source>
        <dbReference type="SAM" id="MobiDB-lite"/>
    </source>
</evidence>
<comment type="caution">
    <text evidence="2">The sequence shown here is derived from an EMBL/GenBank/DDBJ whole genome shotgun (WGS) entry which is preliminary data.</text>
</comment>
<evidence type="ECO:0000313" key="3">
    <source>
        <dbReference type="Proteomes" id="UP001165065"/>
    </source>
</evidence>
<evidence type="ECO:0000313" key="2">
    <source>
        <dbReference type="EMBL" id="GMI32599.1"/>
    </source>
</evidence>
<feature type="region of interest" description="Disordered" evidence="1">
    <location>
        <begin position="223"/>
        <end position="256"/>
    </location>
</feature>
<organism evidence="2 3">
    <name type="scientific">Triparma columacea</name>
    <dbReference type="NCBI Taxonomy" id="722753"/>
    <lineage>
        <taxon>Eukaryota</taxon>
        <taxon>Sar</taxon>
        <taxon>Stramenopiles</taxon>
        <taxon>Ochrophyta</taxon>
        <taxon>Bolidophyceae</taxon>
        <taxon>Parmales</taxon>
        <taxon>Triparmaceae</taxon>
        <taxon>Triparma</taxon>
    </lineage>
</organism>
<protein>
    <recommendedName>
        <fullName evidence="4">LysM domain-containing protein</fullName>
    </recommendedName>
</protein>
<sequence>MEAGPHWNPKPGEQQAKFAISGNYNNMEIPSITPSGKVWERDGENREFKLVDAKAEEKEVTSVAENGADESTTVNEVFHKVNRHTDTLEGICLKYKTNRRAVQKLNRFSGTSLALAPDILKIPNPRNLKFQDSNPEETRIAIERNAKVRDFCLVFPTLSSKEAKIYLQDADWKFDAAAKEAKQDIDWENSDRAISKERKNSRFNERVDEGIAFHKASQIMDHANVGMGSGGKVDGESEPSPKATEMMKISNPATKE</sequence>
<dbReference type="EMBL" id="BRYA01000787">
    <property type="protein sequence ID" value="GMI32599.1"/>
    <property type="molecule type" value="Genomic_DNA"/>
</dbReference>
<evidence type="ECO:0008006" key="4">
    <source>
        <dbReference type="Google" id="ProtNLM"/>
    </source>
</evidence>
<reference evidence="3" key="1">
    <citation type="journal article" date="2023" name="Commun. Biol.">
        <title>Genome analysis of Parmales, the sister group of diatoms, reveals the evolutionary specialization of diatoms from phago-mixotrophs to photoautotrophs.</title>
        <authorList>
            <person name="Ban H."/>
            <person name="Sato S."/>
            <person name="Yoshikawa S."/>
            <person name="Yamada K."/>
            <person name="Nakamura Y."/>
            <person name="Ichinomiya M."/>
            <person name="Sato N."/>
            <person name="Blanc-Mathieu R."/>
            <person name="Endo H."/>
            <person name="Kuwata A."/>
            <person name="Ogata H."/>
        </authorList>
    </citation>
    <scope>NUCLEOTIDE SEQUENCE [LARGE SCALE GENOMIC DNA]</scope>
</reference>
<keyword evidence="3" id="KW-1185">Reference proteome</keyword>